<dbReference type="SMART" id="SM00671">
    <property type="entry name" value="SEL1"/>
    <property type="match status" value="5"/>
</dbReference>
<gene>
    <name evidence="6" type="ORF">PLXY2_LOCUS7511</name>
</gene>
<organism evidence="6 7">
    <name type="scientific">Plutella xylostella</name>
    <name type="common">Diamondback moth</name>
    <name type="synonym">Plutella maculipennis</name>
    <dbReference type="NCBI Taxonomy" id="51655"/>
    <lineage>
        <taxon>Eukaryota</taxon>
        <taxon>Metazoa</taxon>
        <taxon>Ecdysozoa</taxon>
        <taxon>Arthropoda</taxon>
        <taxon>Hexapoda</taxon>
        <taxon>Insecta</taxon>
        <taxon>Pterygota</taxon>
        <taxon>Neoptera</taxon>
        <taxon>Endopterygota</taxon>
        <taxon>Lepidoptera</taxon>
        <taxon>Glossata</taxon>
        <taxon>Ditrysia</taxon>
        <taxon>Yponomeutoidea</taxon>
        <taxon>Plutellidae</taxon>
        <taxon>Plutella</taxon>
    </lineage>
</organism>
<sequence length="511" mass="56854">MAYDLQKEEDVKEYIENLGIEYRFGCYQEKKPQVCHLLGDYFEAVKKDFDKARKVFKSNCMDYNYGKSCLKIGNYTLVGKGNELGNVPEALTYFEKGCELGEPTACLHAGMILTATGPAITTKRDVPKGFNYLKSGCDNNVDMACHYLSGMYISGVPKNVKDYNPHRPDKNKNIEFLIKPDMKEAFKFALKGCELGNVYACANVSMMYGKGDGVEKNPEESKKYFKLAQELQNAHETTKEIGIIGGSGFDDPTLFENQVTRRVTTPFGDPSDVITEGEIKGVPCALLARHGRKHQIQPSDVNYRANIWVLKEVGCTHVLATTATGSLVEQYRPGDLVILDDFIDRTWGRKCTFYDNSCDTTRGVCHAPMRPAFCERARQALYRAALARGYACHETGTAVVIQGPRFSSRAESLMHRQWGGHLVNMTTVPEVVLAKEAGLSYAAVALVTDYDCWRENETAVSVSEVLAMFSKNVQKAADVIVDAVQILAAETDTAYLDAHKELVKSSIMLKE</sequence>
<evidence type="ECO:0000256" key="3">
    <source>
        <dbReference type="ARBA" id="ARBA00022726"/>
    </source>
</evidence>
<dbReference type="EC" id="2.4.2.28" evidence="4"/>
<comment type="subunit">
    <text evidence="4">Homotrimer.</text>
</comment>
<dbReference type="InterPro" id="IPR011990">
    <property type="entry name" value="TPR-like_helical_dom_sf"/>
</dbReference>
<proteinExistence type="inferred from homology"/>
<dbReference type="PANTHER" id="PTHR42679:SF2">
    <property type="entry name" value="S-METHYL-5'-THIOADENOSINE PHOSPHORYLASE"/>
    <property type="match status" value="1"/>
</dbReference>
<dbReference type="Gene3D" id="3.40.50.1580">
    <property type="entry name" value="Nucleoside phosphorylase domain"/>
    <property type="match status" value="1"/>
</dbReference>
<comment type="subcellular location">
    <subcellularLocation>
        <location evidence="4">Cytoplasm</location>
    </subcellularLocation>
    <subcellularLocation>
        <location evidence="4">Nucleus</location>
    </subcellularLocation>
</comment>
<keyword evidence="2 4" id="KW-0808">Transferase</keyword>
<dbReference type="InterPro" id="IPR010044">
    <property type="entry name" value="MTAP"/>
</dbReference>
<protein>
    <recommendedName>
        <fullName evidence="4">S-methyl-5'-thioadenosine phosphorylase</fullName>
        <ecNumber evidence="4">2.4.2.28</ecNumber>
    </recommendedName>
    <alternativeName>
        <fullName evidence="4">5'-methylthioadenosine phosphorylase</fullName>
        <shortName evidence="4">MTA phosphorylase</shortName>
        <shortName evidence="4">MTAP</shortName>
        <shortName evidence="4">MTAPase</shortName>
    </alternativeName>
</protein>
<dbReference type="Gene3D" id="1.25.40.10">
    <property type="entry name" value="Tetratricopeptide repeat domain"/>
    <property type="match status" value="1"/>
</dbReference>
<accession>A0A8S4F1V3</accession>
<feature type="domain" description="Nucleoside phosphorylase" evidence="5">
    <location>
        <begin position="240"/>
        <end position="484"/>
    </location>
</feature>
<dbReference type="Pfam" id="PF01048">
    <property type="entry name" value="PNP_UDP_1"/>
    <property type="match status" value="1"/>
</dbReference>
<dbReference type="NCBIfam" id="TIGR01694">
    <property type="entry name" value="MTAP"/>
    <property type="match status" value="1"/>
</dbReference>
<dbReference type="HAMAP" id="MF_01963">
    <property type="entry name" value="MTAP"/>
    <property type="match status" value="1"/>
</dbReference>
<evidence type="ECO:0000256" key="2">
    <source>
        <dbReference type="ARBA" id="ARBA00022679"/>
    </source>
</evidence>
<feature type="binding site" evidence="4">
    <location>
        <begin position="322"/>
        <end position="323"/>
    </location>
    <ligand>
        <name>phosphate</name>
        <dbReference type="ChEBI" id="CHEBI:43474"/>
    </ligand>
</feature>
<dbReference type="InterPro" id="IPR006597">
    <property type="entry name" value="Sel1-like"/>
</dbReference>
<evidence type="ECO:0000259" key="5">
    <source>
        <dbReference type="Pfam" id="PF01048"/>
    </source>
</evidence>
<feature type="site" description="Important for substrate specificity" evidence="4">
    <location>
        <position position="462"/>
    </location>
</feature>
<feature type="binding site" evidence="4">
    <location>
        <position position="426"/>
    </location>
    <ligand>
        <name>phosphate</name>
        <dbReference type="ChEBI" id="CHEBI:43474"/>
    </ligand>
</feature>
<dbReference type="GO" id="GO:0005829">
    <property type="term" value="C:cytosol"/>
    <property type="evidence" value="ECO:0007669"/>
    <property type="project" value="TreeGrafter"/>
</dbReference>
<comment type="pathway">
    <text evidence="4">Amino-acid biosynthesis; L-methionine biosynthesis via salvage pathway; S-methyl-5-thio-alpha-D-ribose 1-phosphate from S-methyl-5'-thioadenosine (phosphorylase route): step 1/1.</text>
</comment>
<feature type="binding site" evidence="4">
    <location>
        <begin position="289"/>
        <end position="290"/>
    </location>
    <ligand>
        <name>phosphate</name>
        <dbReference type="ChEBI" id="CHEBI:43474"/>
    </ligand>
</feature>
<keyword evidence="7" id="KW-1185">Reference proteome</keyword>
<dbReference type="GO" id="GO:0006166">
    <property type="term" value="P:purine ribonucleoside salvage"/>
    <property type="evidence" value="ECO:0007669"/>
    <property type="project" value="UniProtKB-KW"/>
</dbReference>
<dbReference type="EMBL" id="CAJHNJ030000026">
    <property type="protein sequence ID" value="CAG9122187.1"/>
    <property type="molecule type" value="Genomic_DNA"/>
</dbReference>
<dbReference type="AlphaFoldDB" id="A0A8S4F1V3"/>
<dbReference type="GO" id="GO:0005634">
    <property type="term" value="C:nucleus"/>
    <property type="evidence" value="ECO:0007669"/>
    <property type="project" value="UniProtKB-SubCell"/>
</dbReference>
<keyword evidence="4" id="KW-0963">Cytoplasm</keyword>
<keyword evidence="4" id="KW-0539">Nucleus</keyword>
<dbReference type="InterPro" id="IPR018099">
    <property type="entry name" value="Purine_phosphorylase-2_CS"/>
</dbReference>
<dbReference type="CDD" id="cd09010">
    <property type="entry name" value="MTAP_SsMTAPII_like_MTIP"/>
    <property type="match status" value="1"/>
</dbReference>
<evidence type="ECO:0000313" key="7">
    <source>
        <dbReference type="Proteomes" id="UP000653454"/>
    </source>
</evidence>
<dbReference type="GO" id="GO:0017061">
    <property type="term" value="F:S-methyl-5-thioadenosine phosphorylase activity"/>
    <property type="evidence" value="ECO:0007669"/>
    <property type="project" value="UniProtKB-UniRule"/>
</dbReference>
<feature type="binding site" evidence="4">
    <location>
        <begin position="449"/>
        <end position="451"/>
    </location>
    <ligand>
        <name>substrate</name>
    </ligand>
</feature>
<evidence type="ECO:0000256" key="1">
    <source>
        <dbReference type="ARBA" id="ARBA00022676"/>
    </source>
</evidence>
<dbReference type="Proteomes" id="UP000653454">
    <property type="component" value="Unassembled WGS sequence"/>
</dbReference>
<comment type="catalytic activity">
    <reaction evidence="4">
        <text>S-methyl-5'-thioadenosine + phosphate = 5-(methylsulfanyl)-alpha-D-ribose 1-phosphate + adenine</text>
        <dbReference type="Rhea" id="RHEA:11852"/>
        <dbReference type="ChEBI" id="CHEBI:16708"/>
        <dbReference type="ChEBI" id="CHEBI:17509"/>
        <dbReference type="ChEBI" id="CHEBI:43474"/>
        <dbReference type="ChEBI" id="CHEBI:58533"/>
        <dbReference type="EC" id="2.4.2.28"/>
    </reaction>
</comment>
<comment type="caution">
    <text evidence="6">The sequence shown here is derived from an EMBL/GenBank/DDBJ whole genome shotgun (WGS) entry which is preliminary data.</text>
</comment>
<dbReference type="InterPro" id="IPR035994">
    <property type="entry name" value="Nucleoside_phosphorylase_sf"/>
</dbReference>
<dbReference type="SUPFAM" id="SSF81901">
    <property type="entry name" value="HCP-like"/>
    <property type="match status" value="1"/>
</dbReference>
<comment type="function">
    <text evidence="4">Catalyzes the reversible phosphorylation of S-methyl-5'-thioadenosine (MTA) to adenine and 5-methylthioribose-1-phosphate. Involved in the breakdown of MTA, a major by-product of polyamine biosynthesis. Responsible for the first step in the methionine salvage pathway after MTA has been generated from S-adenosylmethionine. Has broad substrate specificity with 6-aminopurine nucleosides as preferred substrates.</text>
</comment>
<dbReference type="PROSITE" id="PS01240">
    <property type="entry name" value="PNP_MTAP_2"/>
    <property type="match status" value="1"/>
</dbReference>
<name>A0A8S4F1V3_PLUXY</name>
<keyword evidence="3 4" id="KW-0660">Purine salvage</keyword>
<dbReference type="GO" id="GO:0019509">
    <property type="term" value="P:L-methionine salvage from methylthioadenosine"/>
    <property type="evidence" value="ECO:0007669"/>
    <property type="project" value="UniProtKB-UniRule"/>
</dbReference>
<dbReference type="Pfam" id="PF08238">
    <property type="entry name" value="Sel1"/>
    <property type="match status" value="5"/>
</dbReference>
<evidence type="ECO:0000313" key="6">
    <source>
        <dbReference type="EMBL" id="CAG9122187.1"/>
    </source>
</evidence>
<feature type="site" description="Important for substrate specificity" evidence="4">
    <location>
        <position position="407"/>
    </location>
</feature>
<feature type="binding site" evidence="4">
    <location>
        <position position="247"/>
    </location>
    <ligand>
        <name>phosphate</name>
        <dbReference type="ChEBI" id="CHEBI:43474"/>
    </ligand>
</feature>
<dbReference type="PANTHER" id="PTHR42679">
    <property type="entry name" value="S-METHYL-5'-THIOADENOSINE PHOSPHORYLASE"/>
    <property type="match status" value="1"/>
</dbReference>
<feature type="binding site" evidence="4">
    <location>
        <position position="425"/>
    </location>
    <ligand>
        <name>substrate</name>
    </ligand>
</feature>
<reference evidence="6" key="1">
    <citation type="submission" date="2020-11" db="EMBL/GenBank/DDBJ databases">
        <authorList>
            <person name="Whiteford S."/>
        </authorList>
    </citation>
    <scope>NUCLEOTIDE SEQUENCE</scope>
</reference>
<comment type="similarity">
    <text evidence="4">Belongs to the PNP/MTAP phosphorylase family. MTAP subfamily.</text>
</comment>
<keyword evidence="1 4" id="KW-0328">Glycosyltransferase</keyword>
<evidence type="ECO:0000256" key="4">
    <source>
        <dbReference type="HAMAP-Rule" id="MF_03155"/>
    </source>
</evidence>
<dbReference type="SUPFAM" id="SSF53167">
    <property type="entry name" value="Purine and uridine phosphorylases"/>
    <property type="match status" value="1"/>
</dbReference>
<dbReference type="InterPro" id="IPR000845">
    <property type="entry name" value="Nucleoside_phosphorylase_d"/>
</dbReference>